<sequence>MLEETKHYFSNAVGSVLYVPGSFVYLHWTGEPLHSAELRALYVHARNLLLRYDLRRILADHRAMPAAFDEVDRDWLLTDWFPHTTEEIPRVRYAALPSPNPQRRLHTDDVVQALRHYAEVALFNDIASATSWLEAG</sequence>
<accession>A0ABU9LXS3</accession>
<reference evidence="1 2" key="1">
    <citation type="journal article" date="2018" name="Arch. Microbiol.">
        <title>Hymenobacter segetis sp. nov., isolated from soil.</title>
        <authorList>
            <person name="Ten L.N."/>
            <person name="Lim S.J."/>
            <person name="Kim B.O."/>
            <person name="Kang I.K."/>
            <person name="Jung H.Y."/>
        </authorList>
    </citation>
    <scope>NUCLEOTIDE SEQUENCE [LARGE SCALE GENOMIC DNA]</scope>
    <source>
        <strain evidence="1 2">S7-3-11</strain>
    </source>
</reference>
<proteinExistence type="predicted"/>
<evidence type="ECO:0008006" key="3">
    <source>
        <dbReference type="Google" id="ProtNLM"/>
    </source>
</evidence>
<name>A0ABU9LXS3_9BACT</name>
<comment type="caution">
    <text evidence="1">The sequence shown here is derived from an EMBL/GenBank/DDBJ whole genome shotgun (WGS) entry which is preliminary data.</text>
</comment>
<dbReference type="RefSeq" id="WP_342298825.1">
    <property type="nucleotide sequence ID" value="NZ_JBCEVZ010000031.1"/>
</dbReference>
<organism evidence="1 2">
    <name type="scientific">Hymenobacter segetis</name>
    <dbReference type="NCBI Taxonomy" id="2025509"/>
    <lineage>
        <taxon>Bacteria</taxon>
        <taxon>Pseudomonadati</taxon>
        <taxon>Bacteroidota</taxon>
        <taxon>Cytophagia</taxon>
        <taxon>Cytophagales</taxon>
        <taxon>Hymenobacteraceae</taxon>
        <taxon>Hymenobacter</taxon>
    </lineage>
</organism>
<keyword evidence="2" id="KW-1185">Reference proteome</keyword>
<gene>
    <name evidence="1" type="ORF">AAFH49_13285</name>
</gene>
<dbReference type="EMBL" id="JBCEVZ010000031">
    <property type="protein sequence ID" value="MEL5995186.1"/>
    <property type="molecule type" value="Genomic_DNA"/>
</dbReference>
<evidence type="ECO:0000313" key="2">
    <source>
        <dbReference type="Proteomes" id="UP001479606"/>
    </source>
</evidence>
<protein>
    <recommendedName>
        <fullName evidence="3">STAS/SEC14 domain-containing protein</fullName>
    </recommendedName>
</protein>
<dbReference type="Proteomes" id="UP001479606">
    <property type="component" value="Unassembled WGS sequence"/>
</dbReference>
<evidence type="ECO:0000313" key="1">
    <source>
        <dbReference type="EMBL" id="MEL5995186.1"/>
    </source>
</evidence>